<dbReference type="InterPro" id="IPR036047">
    <property type="entry name" value="F-box-like_dom_sf"/>
</dbReference>
<evidence type="ECO:0000256" key="2">
    <source>
        <dbReference type="ARBA" id="ARBA00022679"/>
    </source>
</evidence>
<dbReference type="PROSITE" id="PS50181">
    <property type="entry name" value="FBOX"/>
    <property type="match status" value="1"/>
</dbReference>
<gene>
    <name evidence="6" type="ORF">BG006_003907</name>
</gene>
<feature type="region of interest" description="Disordered" evidence="4">
    <location>
        <begin position="409"/>
        <end position="430"/>
    </location>
</feature>
<feature type="region of interest" description="Disordered" evidence="4">
    <location>
        <begin position="579"/>
        <end position="655"/>
    </location>
</feature>
<keyword evidence="7" id="KW-1185">Reference proteome</keyword>
<dbReference type="Gene3D" id="1.20.1280.50">
    <property type="match status" value="1"/>
</dbReference>
<feature type="compositionally biased region" description="Low complexity" evidence="4">
    <location>
        <begin position="620"/>
        <end position="631"/>
    </location>
</feature>
<dbReference type="GO" id="GO:0047369">
    <property type="term" value="F:succinate-hydroxymethylglutarate CoA-transferase activity"/>
    <property type="evidence" value="ECO:0007669"/>
    <property type="project" value="TreeGrafter"/>
</dbReference>
<evidence type="ECO:0000256" key="1">
    <source>
        <dbReference type="ARBA" id="ARBA00008383"/>
    </source>
</evidence>
<evidence type="ECO:0000313" key="6">
    <source>
        <dbReference type="EMBL" id="KAF9333207.1"/>
    </source>
</evidence>
<dbReference type="SMART" id="SM00256">
    <property type="entry name" value="FBOX"/>
    <property type="match status" value="1"/>
</dbReference>
<sequence length="1261" mass="140234">MQTTDILQLPFEILAGHILAILDPSDLSRVARVCRHFYQLSQSNYLWQKKFFHDYPSYRPGKTVRQSHGWKRIYQAMDRVELTQNTHDLGSNADCRLGYGRTPKKFYESLPRRIRPLDGTGIVQLAPTGWGCHALDKQGNIWAWGRIMESNSVRSDAMPRMLKRPRNVVDIAAGRQVVLAKDQRGQVWQWCRENKAVEVTFAGSQTGPGPSTSIGKHIEEEEQQEDDDPIDQISAGWDICAALSRSGKIFAWRPPQSADGRFQHRIHVEHWVSLHEQGALGFEATTMDSDRFVKIAAGTDYVVTVSSMDKVYIFRRLNSPHYHEPAEARRYQDRSRYPHRPLQQVLDPHTPVDRIVIETVVEGSMQERVVEIRGQILGHGLYLPIFSEALMRTVTRSYDENEQLERIKRHHRRRSPCSFGDHTNYTHPEDKPLNDFLDNSNNNMNYKPTISCPTTVSANFQSFSLHHHSGKALLGREDVQSKSCPIVMERLLSSACQVEFGDHHQGLLTEDGQLRTWGSFADGALGHGDLRADCAIPTVVEGALKNKYVIKLAMAGWQSACLAIDLNDDKVQTSHHYLLDSRQHHRHRHRSFAGSFGKRKDDEGENQSPGHDSGHGGSGNSASSGSSSDGVDSSDDEDWNSENMSEMPPPLSGPSYIGMPSTSLYSFSMVPHYALSRPGPSLPAPTSTLIPSIQMYSSCTASCSLLVSPHSHHGSSVGHVRTPLRKRSLSMVEGHGEMRQEYAETYQRPPVLALTRLNPTLSVYDPDRQQGQGQDTPASTHPILSSQYYPRVTHHAPCTRLLGIRTFSVQSQLGDRHPSHSGDTTLSGNTIESLLSKTHQGSKTNETSVEHVDTQPLPGPLDGIRVLDLTRVLAGPYCTQLLGDLGAEVIKIENPRGGDDTRAWGPPFAPNKDPKDTSPRESAYFLGVNRNKKSITVNLRSNQGRQLVHDLVKKVDVLVENYVPGKLDEMGLGYKELAELNPKLVYTSITGYGQTGPYRSRPGYDVMIEAEAGLMYITGEENGTPVKVGVAVTDLTTGLYAHGAIMAALLARARTGRGQHIDCSLLDAQIATLANIASSYLIAGQEAKRMGTSHPSIVPYQVLPSSDSHIMIGAGNDGQFKILCNVLELDELVQDNRFRTNKDRVQHRAELIGLLTTRLRTKSNQEWLAALEGRGIPFAPINNLEQTFQHPQVLARDMVRTVEHPKAGKIKVTGIPIKYSETKPSIRLPPPCLGEHTEEVLREVLGYDEGKIKALKEMKAV</sequence>
<dbReference type="GO" id="GO:0005739">
    <property type="term" value="C:mitochondrion"/>
    <property type="evidence" value="ECO:0007669"/>
    <property type="project" value="TreeGrafter"/>
</dbReference>
<dbReference type="InterPro" id="IPR023606">
    <property type="entry name" value="CoA-Trfase_III_dom_1_sf"/>
</dbReference>
<name>A0A9P5VN05_9FUNG</name>
<organism evidence="6 7">
    <name type="scientific">Podila minutissima</name>
    <dbReference type="NCBI Taxonomy" id="64525"/>
    <lineage>
        <taxon>Eukaryota</taxon>
        <taxon>Fungi</taxon>
        <taxon>Fungi incertae sedis</taxon>
        <taxon>Mucoromycota</taxon>
        <taxon>Mortierellomycotina</taxon>
        <taxon>Mortierellomycetes</taxon>
        <taxon>Mortierellales</taxon>
        <taxon>Mortierellaceae</taxon>
        <taxon>Podila</taxon>
    </lineage>
</organism>
<dbReference type="PANTHER" id="PTHR48207:SF3">
    <property type="entry name" value="SUCCINATE--HYDROXYMETHYLGLUTARATE COA-TRANSFERASE"/>
    <property type="match status" value="1"/>
</dbReference>
<comment type="similarity">
    <text evidence="1">Belongs to the CoA-transferase III family.</text>
</comment>
<feature type="region of interest" description="Disordered" evidence="4">
    <location>
        <begin position="836"/>
        <end position="856"/>
    </location>
</feature>
<accession>A0A9P5VN05</accession>
<evidence type="ECO:0000259" key="5">
    <source>
        <dbReference type="PROSITE" id="PS50181"/>
    </source>
</evidence>
<dbReference type="Gene3D" id="2.130.10.30">
    <property type="entry name" value="Regulator of chromosome condensation 1/beta-lactamase-inhibitor protein II"/>
    <property type="match status" value="2"/>
</dbReference>
<feature type="compositionally biased region" description="Polar residues" evidence="4">
    <location>
        <begin position="836"/>
        <end position="847"/>
    </location>
</feature>
<evidence type="ECO:0000313" key="7">
    <source>
        <dbReference type="Proteomes" id="UP000696485"/>
    </source>
</evidence>
<protein>
    <recommendedName>
        <fullName evidence="5">F-box domain-containing protein</fullName>
    </recommendedName>
</protein>
<dbReference type="Pfam" id="PF12937">
    <property type="entry name" value="F-box-like"/>
    <property type="match status" value="1"/>
</dbReference>
<dbReference type="AlphaFoldDB" id="A0A9P5VN05"/>
<dbReference type="PROSITE" id="PS50012">
    <property type="entry name" value="RCC1_3"/>
    <property type="match status" value="1"/>
</dbReference>
<evidence type="ECO:0000256" key="4">
    <source>
        <dbReference type="SAM" id="MobiDB-lite"/>
    </source>
</evidence>
<feature type="domain" description="F-box" evidence="5">
    <location>
        <begin position="3"/>
        <end position="50"/>
    </location>
</feature>
<dbReference type="EMBL" id="JAAAUY010000216">
    <property type="protein sequence ID" value="KAF9333207.1"/>
    <property type="molecule type" value="Genomic_DNA"/>
</dbReference>
<proteinExistence type="inferred from homology"/>
<dbReference type="SUPFAM" id="SSF81383">
    <property type="entry name" value="F-box domain"/>
    <property type="match status" value="1"/>
</dbReference>
<dbReference type="InterPro" id="IPR044855">
    <property type="entry name" value="CoA-Trfase_III_dom3_sf"/>
</dbReference>
<comment type="caution">
    <text evidence="6">The sequence shown here is derived from an EMBL/GenBank/DDBJ whole genome shotgun (WGS) entry which is preliminary data.</text>
</comment>
<dbReference type="InterPro" id="IPR000408">
    <property type="entry name" value="Reg_chr_condens"/>
</dbReference>
<dbReference type="Pfam" id="PF02515">
    <property type="entry name" value="CoA_transf_3"/>
    <property type="match status" value="1"/>
</dbReference>
<dbReference type="Proteomes" id="UP000696485">
    <property type="component" value="Unassembled WGS sequence"/>
</dbReference>
<feature type="region of interest" description="Disordered" evidence="4">
    <location>
        <begin position="895"/>
        <end position="921"/>
    </location>
</feature>
<dbReference type="InterPro" id="IPR050483">
    <property type="entry name" value="CoA-transferase_III_domain"/>
</dbReference>
<dbReference type="Gene3D" id="3.30.1540.10">
    <property type="entry name" value="formyl-coa transferase, domain 3"/>
    <property type="match status" value="1"/>
</dbReference>
<keyword evidence="2" id="KW-0808">Transferase</keyword>
<dbReference type="Gene3D" id="3.40.50.10540">
    <property type="entry name" value="Crotonobetainyl-coa:carnitine coa-transferase, domain 1"/>
    <property type="match status" value="1"/>
</dbReference>
<evidence type="ECO:0000256" key="3">
    <source>
        <dbReference type="PROSITE-ProRule" id="PRU00235"/>
    </source>
</evidence>
<feature type="repeat" description="RCC1" evidence="3">
    <location>
        <begin position="512"/>
        <end position="565"/>
    </location>
</feature>
<dbReference type="InterPro" id="IPR003673">
    <property type="entry name" value="CoA-Trfase_fam_III"/>
</dbReference>
<dbReference type="InterPro" id="IPR001810">
    <property type="entry name" value="F-box_dom"/>
</dbReference>
<dbReference type="PANTHER" id="PTHR48207">
    <property type="entry name" value="SUCCINATE--HYDROXYMETHYLGLUTARATE COA-TRANSFERASE"/>
    <property type="match status" value="1"/>
</dbReference>
<dbReference type="InterPro" id="IPR009091">
    <property type="entry name" value="RCC1/BLIP-II"/>
</dbReference>
<dbReference type="SUPFAM" id="SSF50985">
    <property type="entry name" value="RCC1/BLIP-II"/>
    <property type="match status" value="1"/>
</dbReference>
<reference evidence="6" key="1">
    <citation type="journal article" date="2020" name="Fungal Divers.">
        <title>Resolving the Mortierellaceae phylogeny through synthesis of multi-gene phylogenetics and phylogenomics.</title>
        <authorList>
            <person name="Vandepol N."/>
            <person name="Liber J."/>
            <person name="Desiro A."/>
            <person name="Na H."/>
            <person name="Kennedy M."/>
            <person name="Barry K."/>
            <person name="Grigoriev I.V."/>
            <person name="Miller A.N."/>
            <person name="O'Donnell K."/>
            <person name="Stajich J.E."/>
            <person name="Bonito G."/>
        </authorList>
    </citation>
    <scope>NUCLEOTIDE SEQUENCE</scope>
    <source>
        <strain evidence="6">NVP1</strain>
    </source>
</reference>
<dbReference type="SUPFAM" id="SSF89796">
    <property type="entry name" value="CoA-transferase family III (CaiB/BaiF)"/>
    <property type="match status" value="1"/>
</dbReference>